<dbReference type="Gene3D" id="3.40.50.1110">
    <property type="entry name" value="SGNH hydrolase"/>
    <property type="match status" value="1"/>
</dbReference>
<sequence>MKFRDWFIINKRVLILIIIGLVLEEMLVSSLIAARFSHPETQKLPAYDEASLTLWVEQIEKAKGYKVVVLGDSVVHGDDVADTDTLPIYISREFELLCPNKQIKVFNMGMAGASPAEVYFLLNGLEEAGADLFIYDINLGWFSRKETLEHQSVLHLNNSLNEQELLSLGIEPLKTLASPAEEWLEDHLFSHWNFLQYRLLLNYWLFGQPLRQQLEEALENSVILGLGAEDRGDDEVEMRAPWKEKDWEGQLDPAGGRVGDVYLSEHNAQWILYQRLTERVKSNKLSMIFFVTPRNYELLDRYDMVDRKAYQDNLSVVIKEAEDNGIPVLNYDNAIPNHLFVDTIHPLAEGNQILAHILVEDIIDQELVKR</sequence>
<evidence type="ECO:0000313" key="1">
    <source>
        <dbReference type="EMBL" id="KUG04084.1"/>
    </source>
</evidence>
<dbReference type="EMBL" id="LNQE01001860">
    <property type="protein sequence ID" value="KUG04084.1"/>
    <property type="molecule type" value="Genomic_DNA"/>
</dbReference>
<reference evidence="1" key="1">
    <citation type="journal article" date="2015" name="Proc. Natl. Acad. Sci. U.S.A.">
        <title>Networks of energetic and metabolic interactions define dynamics in microbial communities.</title>
        <authorList>
            <person name="Embree M."/>
            <person name="Liu J.K."/>
            <person name="Al-Bassam M.M."/>
            <person name="Zengler K."/>
        </authorList>
    </citation>
    <scope>NUCLEOTIDE SEQUENCE</scope>
</reference>
<comment type="caution">
    <text evidence="1">The sequence shown here is derived from an EMBL/GenBank/DDBJ whole genome shotgun (WGS) entry which is preliminary data.</text>
</comment>
<protein>
    <submittedName>
        <fullName evidence="1">Uncharacterized protein</fullName>
    </submittedName>
</protein>
<dbReference type="AlphaFoldDB" id="A0A0W8E617"/>
<organism evidence="1">
    <name type="scientific">hydrocarbon metagenome</name>
    <dbReference type="NCBI Taxonomy" id="938273"/>
    <lineage>
        <taxon>unclassified sequences</taxon>
        <taxon>metagenomes</taxon>
        <taxon>ecological metagenomes</taxon>
    </lineage>
</organism>
<dbReference type="SUPFAM" id="SSF52266">
    <property type="entry name" value="SGNH hydrolase"/>
    <property type="match status" value="2"/>
</dbReference>
<proteinExistence type="predicted"/>
<dbReference type="InterPro" id="IPR036514">
    <property type="entry name" value="SGNH_hydro_sf"/>
</dbReference>
<name>A0A0W8E617_9ZZZZ</name>
<gene>
    <name evidence="1" type="ORF">ASZ90_018530</name>
</gene>
<accession>A0A0W8E617</accession>